<keyword evidence="4 6" id="KW-1133">Transmembrane helix</keyword>
<keyword evidence="5 6" id="KW-0472">Membrane</keyword>
<dbReference type="Proteomes" id="UP001239994">
    <property type="component" value="Unassembled WGS sequence"/>
</dbReference>
<dbReference type="EMBL" id="JAROKS010000012">
    <property type="protein sequence ID" value="KAK1799211.1"/>
    <property type="molecule type" value="Genomic_DNA"/>
</dbReference>
<evidence type="ECO:0000259" key="8">
    <source>
        <dbReference type="Pfam" id="PF07810"/>
    </source>
</evidence>
<feature type="transmembrane region" description="Helical" evidence="6">
    <location>
        <begin position="194"/>
        <end position="212"/>
    </location>
</feature>
<feature type="transmembrane region" description="Helical" evidence="6">
    <location>
        <begin position="232"/>
        <end position="254"/>
    </location>
</feature>
<feature type="transmembrane region" description="Helical" evidence="6">
    <location>
        <begin position="408"/>
        <end position="430"/>
    </location>
</feature>
<feature type="transmembrane region" description="Helical" evidence="6">
    <location>
        <begin position="275"/>
        <end position="294"/>
    </location>
</feature>
<keyword evidence="3 6" id="KW-0812">Transmembrane</keyword>
<proteinExistence type="inferred from homology"/>
<accession>A0AAD8ZJE6</accession>
<comment type="caution">
    <text evidence="9">The sequence shown here is derived from an EMBL/GenBank/DDBJ whole genome shotgun (WGS) entry which is preliminary data.</text>
</comment>
<reference evidence="9" key="1">
    <citation type="submission" date="2023-03" db="EMBL/GenBank/DDBJ databases">
        <title>Electrophorus voltai genome.</title>
        <authorList>
            <person name="Bian C."/>
        </authorList>
    </citation>
    <scope>NUCLEOTIDE SEQUENCE</scope>
    <source>
        <strain evidence="9">CB-2022</strain>
        <tissue evidence="9">Muscle</tissue>
    </source>
</reference>
<evidence type="ECO:0000256" key="4">
    <source>
        <dbReference type="ARBA" id="ARBA00022989"/>
    </source>
</evidence>
<dbReference type="PANTHER" id="PTHR23302">
    <property type="entry name" value="TRANSMEMBRANE CHANNEL-RELATED"/>
    <property type="match status" value="1"/>
</dbReference>
<evidence type="ECO:0000256" key="1">
    <source>
        <dbReference type="ARBA" id="ARBA00004141"/>
    </source>
</evidence>
<sequence>MAHNVSFAVDIHETKLDSVSSKEDFENFQSCLVSEASCSVDGGLDTVEMAFRGESSGSRVTTHEDTEEAGQTKSLMRNHWAAATLRVLSSMPSCSLRQNRAATNTQCQQREAHSQESRASNVMELLLQDSSPEEPQRQTLLKNLMSLSAGERAHHLRNTPLSLSEKCELRVLTCPERDKAHITMKMTITCLVKTLYSGWQGVLSLLIYLHIWQGALKQVSSRFGTGVLSYFLFLRTLLLYNIFLSVIVILFLVLPQVIHGSSQSPNSISFTGFDILTGTGVLTNSLLFYGYYNYTEDKSCQQGNKSGSYMAGPYNIQLAYLLIIGIGLIVTCIALVYSVSKMLGENFQNFKSHGNIALKVFSCWDFKVSKKTSAKLQSENICTQLKELLCELGCDKPKQNALFRLHRLATHCFAWVACLGSTSCSVLAIYYMSTECKHGNSAKDDKLLEFPFLVCCVNHLLPTVFNMVACLESYDSIIVCIYVSITRNLLFKVSSMVILCYHWLNITATQHNDVRKLVCFHFHEQCWETFVGQELYRFLLMDMVFAVLYTIFGEFVWRLISQEVLKRKRKPIFDIARNVLDLIHGQTLAWSKPSSTCGPFRTLPNMFPSVRGLSSNWLSWAYTCLVDNPLFLFITAGFFL</sequence>
<evidence type="ECO:0000256" key="7">
    <source>
        <dbReference type="SAM" id="MobiDB-lite"/>
    </source>
</evidence>
<keyword evidence="10" id="KW-1185">Reference proteome</keyword>
<dbReference type="InterPro" id="IPR038900">
    <property type="entry name" value="TMC"/>
</dbReference>
<feature type="compositionally biased region" description="Polar residues" evidence="7">
    <location>
        <begin position="99"/>
        <end position="109"/>
    </location>
</feature>
<name>A0AAD8ZJE6_9TELE</name>
<feature type="region of interest" description="Disordered" evidence="7">
    <location>
        <begin position="99"/>
        <end position="119"/>
    </location>
</feature>
<protein>
    <recommendedName>
        <fullName evidence="6">Transmembrane channel-like protein</fullName>
    </recommendedName>
</protein>
<gene>
    <name evidence="9" type="ORF">P4O66_007460</name>
</gene>
<dbReference type="InterPro" id="IPR012496">
    <property type="entry name" value="TMC_dom"/>
</dbReference>
<dbReference type="Pfam" id="PF07810">
    <property type="entry name" value="TMC"/>
    <property type="match status" value="1"/>
</dbReference>
<feature type="transmembrane region" description="Helical" evidence="6">
    <location>
        <begin position="450"/>
        <end position="471"/>
    </location>
</feature>
<feature type="transmembrane region" description="Helical" evidence="6">
    <location>
        <begin position="538"/>
        <end position="560"/>
    </location>
</feature>
<comment type="subcellular location">
    <subcellularLocation>
        <location evidence="1 6">Membrane</location>
        <topology evidence="1 6">Multi-pass membrane protein</topology>
    </subcellularLocation>
</comment>
<dbReference type="AlphaFoldDB" id="A0AAD8ZJE6"/>
<organism evidence="9 10">
    <name type="scientific">Electrophorus voltai</name>
    <dbReference type="NCBI Taxonomy" id="2609070"/>
    <lineage>
        <taxon>Eukaryota</taxon>
        <taxon>Metazoa</taxon>
        <taxon>Chordata</taxon>
        <taxon>Craniata</taxon>
        <taxon>Vertebrata</taxon>
        <taxon>Euteleostomi</taxon>
        <taxon>Actinopterygii</taxon>
        <taxon>Neopterygii</taxon>
        <taxon>Teleostei</taxon>
        <taxon>Ostariophysi</taxon>
        <taxon>Gymnotiformes</taxon>
        <taxon>Gymnotoidei</taxon>
        <taxon>Gymnotidae</taxon>
        <taxon>Electrophorus</taxon>
    </lineage>
</organism>
<evidence type="ECO:0000256" key="5">
    <source>
        <dbReference type="ARBA" id="ARBA00023136"/>
    </source>
</evidence>
<feature type="transmembrane region" description="Helical" evidence="6">
    <location>
        <begin position="314"/>
        <end position="337"/>
    </location>
</feature>
<dbReference type="PANTHER" id="PTHR23302:SF4">
    <property type="entry name" value="TRANSMEMBRANE CHANNEL-LIKE PROTEIN 6"/>
    <property type="match status" value="1"/>
</dbReference>
<feature type="domain" description="TMC" evidence="8">
    <location>
        <begin position="526"/>
        <end position="590"/>
    </location>
</feature>
<dbReference type="GO" id="GO:0008381">
    <property type="term" value="F:mechanosensitive monoatomic ion channel activity"/>
    <property type="evidence" value="ECO:0007669"/>
    <property type="project" value="TreeGrafter"/>
</dbReference>
<evidence type="ECO:0000256" key="3">
    <source>
        <dbReference type="ARBA" id="ARBA00022692"/>
    </source>
</evidence>
<evidence type="ECO:0000256" key="6">
    <source>
        <dbReference type="RuleBase" id="RU310713"/>
    </source>
</evidence>
<evidence type="ECO:0000256" key="2">
    <source>
        <dbReference type="ARBA" id="ARBA00006510"/>
    </source>
</evidence>
<comment type="similarity">
    <text evidence="2 6">Belongs to the TMC family.</text>
</comment>
<feature type="transmembrane region" description="Helical" evidence="6">
    <location>
        <begin position="478"/>
        <end position="504"/>
    </location>
</feature>
<evidence type="ECO:0000313" key="10">
    <source>
        <dbReference type="Proteomes" id="UP001239994"/>
    </source>
</evidence>
<feature type="transmembrane region" description="Helical" evidence="6">
    <location>
        <begin position="617"/>
        <end position="639"/>
    </location>
</feature>
<dbReference type="GO" id="GO:0005886">
    <property type="term" value="C:plasma membrane"/>
    <property type="evidence" value="ECO:0007669"/>
    <property type="project" value="InterPro"/>
</dbReference>
<evidence type="ECO:0000313" key="9">
    <source>
        <dbReference type="EMBL" id="KAK1799211.1"/>
    </source>
</evidence>